<organism evidence="3 4">
    <name type="scientific">Streptomyces rhizosphaericus</name>
    <dbReference type="NCBI Taxonomy" id="114699"/>
    <lineage>
        <taxon>Bacteria</taxon>
        <taxon>Bacillati</taxon>
        <taxon>Actinomycetota</taxon>
        <taxon>Actinomycetes</taxon>
        <taxon>Kitasatosporales</taxon>
        <taxon>Streptomycetaceae</taxon>
        <taxon>Streptomyces</taxon>
        <taxon>Streptomyces violaceusniger group</taxon>
    </lineage>
</organism>
<keyword evidence="1 3" id="KW-0378">Hydrolase</keyword>
<evidence type="ECO:0000256" key="1">
    <source>
        <dbReference type="ARBA" id="ARBA00022801"/>
    </source>
</evidence>
<gene>
    <name evidence="3" type="ORF">GCM10009576_077750</name>
</gene>
<evidence type="ECO:0000313" key="4">
    <source>
        <dbReference type="Proteomes" id="UP001500033"/>
    </source>
</evidence>
<dbReference type="PANTHER" id="PTHR43329">
    <property type="entry name" value="EPOXIDE HYDROLASE"/>
    <property type="match status" value="1"/>
</dbReference>
<protein>
    <submittedName>
        <fullName evidence="3">Alpha/beta hydrolase</fullName>
    </submittedName>
</protein>
<sequence length="279" mass="30497">MTRIPVEDLVFDVDVAGPEDGEPVLLLHGFPHNRLSWSEVSPVLHPAGLRTIAPDQRGYSPDARPAETGAYALRELAGDALGILSALDIESAHVVGHDWGAVVGWYLAARTPERVRSLTAVAFPHLDAYRYALRVDPEQREHSGYIEALSAENTAADFLADGAARLEAWYRQPGAGVLSEEQIRRYLRTHTAPGTLRAALRWYGAGTLLSDEPLGPVTVPTTYVWSERDPAVGAFASEQTAHHVTGDYRSVRLAGVSHWQPQQFPETVAAEILRRVGRG</sequence>
<evidence type="ECO:0000313" key="3">
    <source>
        <dbReference type="EMBL" id="GAA0995314.1"/>
    </source>
</evidence>
<keyword evidence="4" id="KW-1185">Reference proteome</keyword>
<dbReference type="Proteomes" id="UP001500033">
    <property type="component" value="Unassembled WGS sequence"/>
</dbReference>
<comment type="caution">
    <text evidence="3">The sequence shown here is derived from an EMBL/GenBank/DDBJ whole genome shotgun (WGS) entry which is preliminary data.</text>
</comment>
<reference evidence="3 4" key="1">
    <citation type="journal article" date="2019" name="Int. J. Syst. Evol. Microbiol.">
        <title>The Global Catalogue of Microorganisms (GCM) 10K type strain sequencing project: providing services to taxonomists for standard genome sequencing and annotation.</title>
        <authorList>
            <consortium name="The Broad Institute Genomics Platform"/>
            <consortium name="The Broad Institute Genome Sequencing Center for Infectious Disease"/>
            <person name="Wu L."/>
            <person name="Ma J."/>
        </authorList>
    </citation>
    <scope>NUCLEOTIDE SEQUENCE [LARGE SCALE GENOMIC DNA]</scope>
    <source>
        <strain evidence="3 4">JCM 11445</strain>
    </source>
</reference>
<dbReference type="GO" id="GO:0016787">
    <property type="term" value="F:hydrolase activity"/>
    <property type="evidence" value="ECO:0007669"/>
    <property type="project" value="UniProtKB-KW"/>
</dbReference>
<feature type="domain" description="AB hydrolase-1" evidence="2">
    <location>
        <begin position="23"/>
        <end position="259"/>
    </location>
</feature>
<name>A0ABN1SLC1_9ACTN</name>
<proteinExistence type="predicted"/>
<dbReference type="Pfam" id="PF00561">
    <property type="entry name" value="Abhydrolase_1"/>
    <property type="match status" value="1"/>
</dbReference>
<dbReference type="InterPro" id="IPR029058">
    <property type="entry name" value="AB_hydrolase_fold"/>
</dbReference>
<dbReference type="PRINTS" id="PR00412">
    <property type="entry name" value="EPOXHYDRLASE"/>
</dbReference>
<evidence type="ECO:0000259" key="2">
    <source>
        <dbReference type="Pfam" id="PF00561"/>
    </source>
</evidence>
<dbReference type="SUPFAM" id="SSF53474">
    <property type="entry name" value="alpha/beta-Hydrolases"/>
    <property type="match status" value="1"/>
</dbReference>
<dbReference type="EMBL" id="BAAAIE010000072">
    <property type="protein sequence ID" value="GAA0995314.1"/>
    <property type="molecule type" value="Genomic_DNA"/>
</dbReference>
<dbReference type="Gene3D" id="3.40.50.1820">
    <property type="entry name" value="alpha/beta hydrolase"/>
    <property type="match status" value="1"/>
</dbReference>
<dbReference type="InterPro" id="IPR000073">
    <property type="entry name" value="AB_hydrolase_1"/>
</dbReference>
<dbReference type="InterPro" id="IPR000639">
    <property type="entry name" value="Epox_hydrolase-like"/>
</dbReference>
<accession>A0ABN1SLC1</accession>